<proteinExistence type="predicted"/>
<dbReference type="Proteomes" id="UP000184164">
    <property type="component" value="Unassembled WGS sequence"/>
</dbReference>
<protein>
    <submittedName>
        <fullName evidence="1">Uncharacterized protein</fullName>
    </submittedName>
</protein>
<dbReference type="EMBL" id="FQUM01000002">
    <property type="protein sequence ID" value="SHE83346.1"/>
    <property type="molecule type" value="Genomic_DNA"/>
</dbReference>
<name>A0A1M4WQ39_9BACT</name>
<accession>A0A1M4WQ39</accession>
<dbReference type="AlphaFoldDB" id="A0A1M4WQ39"/>
<evidence type="ECO:0000313" key="2">
    <source>
        <dbReference type="Proteomes" id="UP000184164"/>
    </source>
</evidence>
<gene>
    <name evidence="1" type="ORF">SAMN05444274_102520</name>
</gene>
<evidence type="ECO:0000313" key="1">
    <source>
        <dbReference type="EMBL" id="SHE83346.1"/>
    </source>
</evidence>
<sequence>MAKSMTTKKDFNSSMVRLIAGELMTTLDAIKHFNSSMVRLIVIPVHSISKILTFQFQYGAINRHCLSSTGDMRE</sequence>
<reference evidence="1 2" key="1">
    <citation type="submission" date="2016-11" db="EMBL/GenBank/DDBJ databases">
        <authorList>
            <person name="Jaros S."/>
            <person name="Januszkiewicz K."/>
            <person name="Wedrychowicz H."/>
        </authorList>
    </citation>
    <scope>NUCLEOTIDE SEQUENCE [LARGE SCALE GENOMIC DNA]</scope>
    <source>
        <strain evidence="1 2">DSM 26910</strain>
    </source>
</reference>
<keyword evidence="2" id="KW-1185">Reference proteome</keyword>
<organism evidence="1 2">
    <name type="scientific">Mariniphaga anaerophila</name>
    <dbReference type="NCBI Taxonomy" id="1484053"/>
    <lineage>
        <taxon>Bacteria</taxon>
        <taxon>Pseudomonadati</taxon>
        <taxon>Bacteroidota</taxon>
        <taxon>Bacteroidia</taxon>
        <taxon>Marinilabiliales</taxon>
        <taxon>Prolixibacteraceae</taxon>
        <taxon>Mariniphaga</taxon>
    </lineage>
</organism>